<dbReference type="EMBL" id="GGEC01071822">
    <property type="protein sequence ID" value="MBX52306.1"/>
    <property type="molecule type" value="Transcribed_RNA"/>
</dbReference>
<accession>A0A2P2PC29</accession>
<organism evidence="1">
    <name type="scientific">Rhizophora mucronata</name>
    <name type="common">Asiatic mangrove</name>
    <dbReference type="NCBI Taxonomy" id="61149"/>
    <lineage>
        <taxon>Eukaryota</taxon>
        <taxon>Viridiplantae</taxon>
        <taxon>Streptophyta</taxon>
        <taxon>Embryophyta</taxon>
        <taxon>Tracheophyta</taxon>
        <taxon>Spermatophyta</taxon>
        <taxon>Magnoliopsida</taxon>
        <taxon>eudicotyledons</taxon>
        <taxon>Gunneridae</taxon>
        <taxon>Pentapetalae</taxon>
        <taxon>rosids</taxon>
        <taxon>fabids</taxon>
        <taxon>Malpighiales</taxon>
        <taxon>Rhizophoraceae</taxon>
        <taxon>Rhizophora</taxon>
    </lineage>
</organism>
<evidence type="ECO:0000313" key="1">
    <source>
        <dbReference type="EMBL" id="MBX52306.1"/>
    </source>
</evidence>
<protein>
    <submittedName>
        <fullName evidence="1">Uncharacterized protein</fullName>
    </submittedName>
</protein>
<reference evidence="1" key="1">
    <citation type="submission" date="2018-02" db="EMBL/GenBank/DDBJ databases">
        <title>Rhizophora mucronata_Transcriptome.</title>
        <authorList>
            <person name="Meera S.P."/>
            <person name="Sreeshan A."/>
            <person name="Augustine A."/>
        </authorList>
    </citation>
    <scope>NUCLEOTIDE SEQUENCE</scope>
    <source>
        <tissue evidence="1">Leaf</tissue>
    </source>
</reference>
<proteinExistence type="predicted"/>
<name>A0A2P2PC29_RHIMU</name>
<dbReference type="AlphaFoldDB" id="A0A2P2PC29"/>
<sequence>MRTKLNLSVKLVKLKT</sequence>